<gene>
    <name evidence="8" type="primary">vapC</name>
    <name evidence="10" type="ORF">Q3M24_12995</name>
</gene>
<reference evidence="10" key="1">
    <citation type="journal article" date="2024" name="Syst. Appl. Microbiol.">
        <title>First single-strain enrichments of Electrothrix cable bacteria, description of E. aestuarii sp. nov. and E. rattekaaiensis sp. nov., and proposal of a cable bacteria taxonomy following the rules of the SeqCode.</title>
        <authorList>
            <person name="Plum-Jensen L.E."/>
            <person name="Schramm A."/>
            <person name="Marshall I.P.G."/>
        </authorList>
    </citation>
    <scope>NUCLEOTIDE SEQUENCE</scope>
    <source>
        <strain evidence="10">Rat1</strain>
    </source>
</reference>
<dbReference type="HAMAP" id="MF_00265">
    <property type="entry name" value="VapC_Nob1"/>
    <property type="match status" value="1"/>
</dbReference>
<keyword evidence="6 8" id="KW-0460">Magnesium</keyword>
<dbReference type="GO" id="GO:0000287">
    <property type="term" value="F:magnesium ion binding"/>
    <property type="evidence" value="ECO:0007669"/>
    <property type="project" value="UniProtKB-UniRule"/>
</dbReference>
<dbReference type="GO" id="GO:0016787">
    <property type="term" value="F:hydrolase activity"/>
    <property type="evidence" value="ECO:0007669"/>
    <property type="project" value="UniProtKB-KW"/>
</dbReference>
<dbReference type="CDD" id="cd18753">
    <property type="entry name" value="PIN_VapC4-5_FitB-like"/>
    <property type="match status" value="1"/>
</dbReference>
<dbReference type="Gene3D" id="3.40.50.1010">
    <property type="entry name" value="5'-nuclease"/>
    <property type="match status" value="1"/>
</dbReference>
<protein>
    <recommendedName>
        <fullName evidence="8">Ribonuclease VapC</fullName>
        <shortName evidence="8">RNase VapC</shortName>
        <ecNumber evidence="8">3.1.-.-</ecNumber>
    </recommendedName>
    <alternativeName>
        <fullName evidence="8">Toxin VapC</fullName>
    </alternativeName>
</protein>
<dbReference type="Pfam" id="PF01850">
    <property type="entry name" value="PIN"/>
    <property type="match status" value="1"/>
</dbReference>
<dbReference type="PANTHER" id="PTHR33653">
    <property type="entry name" value="RIBONUCLEASE VAPC2"/>
    <property type="match status" value="1"/>
</dbReference>
<dbReference type="PANTHER" id="PTHR33653:SF1">
    <property type="entry name" value="RIBONUCLEASE VAPC2"/>
    <property type="match status" value="1"/>
</dbReference>
<feature type="binding site" evidence="8">
    <location>
        <position position="98"/>
    </location>
    <ligand>
        <name>Mg(2+)</name>
        <dbReference type="ChEBI" id="CHEBI:18420"/>
    </ligand>
</feature>
<keyword evidence="5 8" id="KW-0378">Hydrolase</keyword>
<dbReference type="GO" id="GO:0004540">
    <property type="term" value="F:RNA nuclease activity"/>
    <property type="evidence" value="ECO:0007669"/>
    <property type="project" value="InterPro"/>
</dbReference>
<keyword evidence="3 8" id="KW-0540">Nuclease</keyword>
<dbReference type="InterPro" id="IPR050556">
    <property type="entry name" value="Type_II_TA_system_RNase"/>
</dbReference>
<dbReference type="GO" id="GO:0090729">
    <property type="term" value="F:toxin activity"/>
    <property type="evidence" value="ECO:0007669"/>
    <property type="project" value="UniProtKB-KW"/>
</dbReference>
<sequence length="132" mass="14796">MSGILIDTNIYSEAMRGNAEVVATLRRVPHIGFSSISVGELLSGFKAGNREEKNRRELSAFLQSPRVMLFTVDEMTADQYSSVHYQLRKQGTPIPTNDIWIAAIALQHGLPIYTLDKHFRKVDGLIFHVSGH</sequence>
<dbReference type="EC" id="3.1.-.-" evidence="8"/>
<evidence type="ECO:0000256" key="8">
    <source>
        <dbReference type="HAMAP-Rule" id="MF_00265"/>
    </source>
</evidence>
<comment type="similarity">
    <text evidence="7 8">Belongs to the PINc/VapC protein family.</text>
</comment>
<evidence type="ECO:0000256" key="1">
    <source>
        <dbReference type="ARBA" id="ARBA00001946"/>
    </source>
</evidence>
<dbReference type="KEGG" id="eaj:Q3M24_12995"/>
<proteinExistence type="inferred from homology"/>
<name>A0AAU8LQM8_9BACT</name>
<keyword evidence="8" id="KW-0800">Toxin</keyword>
<dbReference type="InterPro" id="IPR022907">
    <property type="entry name" value="VapC_family"/>
</dbReference>
<organism evidence="10">
    <name type="scientific">Candidatus Electrothrix aestuarii</name>
    <dbReference type="NCBI Taxonomy" id="3062594"/>
    <lineage>
        <taxon>Bacteria</taxon>
        <taxon>Pseudomonadati</taxon>
        <taxon>Thermodesulfobacteriota</taxon>
        <taxon>Desulfobulbia</taxon>
        <taxon>Desulfobulbales</taxon>
        <taxon>Desulfobulbaceae</taxon>
        <taxon>Candidatus Electrothrix</taxon>
    </lineage>
</organism>
<evidence type="ECO:0000256" key="3">
    <source>
        <dbReference type="ARBA" id="ARBA00022722"/>
    </source>
</evidence>
<dbReference type="SUPFAM" id="SSF88723">
    <property type="entry name" value="PIN domain-like"/>
    <property type="match status" value="1"/>
</dbReference>
<evidence type="ECO:0000256" key="5">
    <source>
        <dbReference type="ARBA" id="ARBA00022801"/>
    </source>
</evidence>
<comment type="function">
    <text evidence="8">Toxic component of a toxin-antitoxin (TA) system. An RNase.</text>
</comment>
<evidence type="ECO:0000256" key="7">
    <source>
        <dbReference type="ARBA" id="ARBA00038093"/>
    </source>
</evidence>
<reference evidence="10" key="2">
    <citation type="submission" date="2024-06" db="EMBL/GenBank/DDBJ databases">
        <authorList>
            <person name="Plum-Jensen L.E."/>
            <person name="Schramm A."/>
            <person name="Marshall I.P.G."/>
        </authorList>
    </citation>
    <scope>NUCLEOTIDE SEQUENCE</scope>
    <source>
        <strain evidence="10">Rat1</strain>
    </source>
</reference>
<feature type="domain" description="PIN" evidence="9">
    <location>
        <begin position="4"/>
        <end position="124"/>
    </location>
</feature>
<evidence type="ECO:0000256" key="4">
    <source>
        <dbReference type="ARBA" id="ARBA00022723"/>
    </source>
</evidence>
<dbReference type="InterPro" id="IPR029060">
    <property type="entry name" value="PIN-like_dom_sf"/>
</dbReference>
<evidence type="ECO:0000256" key="2">
    <source>
        <dbReference type="ARBA" id="ARBA00022649"/>
    </source>
</evidence>
<accession>A0AAU8LQM8</accession>
<evidence type="ECO:0000256" key="6">
    <source>
        <dbReference type="ARBA" id="ARBA00022842"/>
    </source>
</evidence>
<evidence type="ECO:0000313" key="10">
    <source>
        <dbReference type="EMBL" id="XCN71228.1"/>
    </source>
</evidence>
<evidence type="ECO:0000259" key="9">
    <source>
        <dbReference type="Pfam" id="PF01850"/>
    </source>
</evidence>
<comment type="cofactor">
    <cofactor evidence="1 8">
        <name>Mg(2+)</name>
        <dbReference type="ChEBI" id="CHEBI:18420"/>
    </cofactor>
</comment>
<dbReference type="EMBL" id="CP159373">
    <property type="protein sequence ID" value="XCN71228.1"/>
    <property type="molecule type" value="Genomic_DNA"/>
</dbReference>
<keyword evidence="4 8" id="KW-0479">Metal-binding</keyword>
<dbReference type="AlphaFoldDB" id="A0AAU8LQM8"/>
<feature type="binding site" evidence="8">
    <location>
        <position position="7"/>
    </location>
    <ligand>
        <name>Mg(2+)</name>
        <dbReference type="ChEBI" id="CHEBI:18420"/>
    </ligand>
</feature>
<dbReference type="InterPro" id="IPR002716">
    <property type="entry name" value="PIN_dom"/>
</dbReference>
<keyword evidence="2 8" id="KW-1277">Toxin-antitoxin system</keyword>